<name>X1SQW2_9ZZZZ</name>
<organism evidence="1">
    <name type="scientific">marine sediment metagenome</name>
    <dbReference type="NCBI Taxonomy" id="412755"/>
    <lineage>
        <taxon>unclassified sequences</taxon>
        <taxon>metagenomes</taxon>
        <taxon>ecological metagenomes</taxon>
    </lineage>
</organism>
<proteinExistence type="predicted"/>
<accession>X1SQW2</accession>
<gene>
    <name evidence="1" type="ORF">S12H4_25845</name>
</gene>
<dbReference type="EMBL" id="BARW01014603">
    <property type="protein sequence ID" value="GAI77745.1"/>
    <property type="molecule type" value="Genomic_DNA"/>
</dbReference>
<dbReference type="AlphaFoldDB" id="X1SQW2"/>
<protein>
    <submittedName>
        <fullName evidence="1">Uncharacterized protein</fullName>
    </submittedName>
</protein>
<feature type="non-terminal residue" evidence="1">
    <location>
        <position position="51"/>
    </location>
</feature>
<comment type="caution">
    <text evidence="1">The sequence shown here is derived from an EMBL/GenBank/DDBJ whole genome shotgun (WGS) entry which is preliminary data.</text>
</comment>
<sequence>MLTGEFAIMFAKNMAKAGEEMNLQISHDHDQLLSTFQDSDSFDVSVAHAFA</sequence>
<evidence type="ECO:0000313" key="1">
    <source>
        <dbReference type="EMBL" id="GAI77745.1"/>
    </source>
</evidence>
<reference evidence="1" key="1">
    <citation type="journal article" date="2014" name="Front. Microbiol.">
        <title>High frequency of phylogenetically diverse reductive dehalogenase-homologous genes in deep subseafloor sedimentary metagenomes.</title>
        <authorList>
            <person name="Kawai M."/>
            <person name="Futagami T."/>
            <person name="Toyoda A."/>
            <person name="Takaki Y."/>
            <person name="Nishi S."/>
            <person name="Hori S."/>
            <person name="Arai W."/>
            <person name="Tsubouchi T."/>
            <person name="Morono Y."/>
            <person name="Uchiyama I."/>
            <person name="Ito T."/>
            <person name="Fujiyama A."/>
            <person name="Inagaki F."/>
            <person name="Takami H."/>
        </authorList>
    </citation>
    <scope>NUCLEOTIDE SEQUENCE</scope>
    <source>
        <strain evidence="1">Expedition CK06-06</strain>
    </source>
</reference>